<evidence type="ECO:0000259" key="10">
    <source>
        <dbReference type="PROSITE" id="PS50263"/>
    </source>
</evidence>
<dbReference type="InterPro" id="IPR036526">
    <property type="entry name" value="C-N_Hydrolase_sf"/>
</dbReference>
<keyword evidence="5 9" id="KW-0812">Transmembrane</keyword>
<comment type="caution">
    <text evidence="11">The sequence shown here is derived from an EMBL/GenBank/DDBJ whole genome shotgun (WGS) entry which is preliminary data.</text>
</comment>
<keyword evidence="3 9" id="KW-1003">Cell membrane</keyword>
<dbReference type="PANTHER" id="PTHR38686">
    <property type="entry name" value="APOLIPOPROTEIN N-ACYLTRANSFERASE"/>
    <property type="match status" value="1"/>
</dbReference>
<comment type="similarity">
    <text evidence="2 9">Belongs to the CN hydrolase family. Apolipoprotein N-acyltransferase subfamily.</text>
</comment>
<sequence length="506" mass="55794">MLPHPPRWLTALLALAGGAGITLSLAPFDLLPFALLGPGLLYWLQRRQSSRAAFFTGWAFGIGFWGAGVSWVYVSIHTYGNAPVALAGLLTGLFVVALGLLFALQGWCFVRLAQPARQRWLVFSLVWVGFEWIRSWLLTGFPWLLLGYAWLDTPLKTWAPIGGVWLLSLMTLLLATGLVRLLIDRKPLALAPAALMMALALIVPTQWTQPRAEPPLDVVLIQPNVPQLAKWRPDNLSAILQHQIDQSLPHADADLIVWPETAIPATFNRAAPTLSPFLDLLDARGTALISGFPFVEADSNSPRGQRFHNSIGLFSKGQDLYHKQRLVPFGEYVPFESQLRGLIDFFDLPMSSFSLPTQNTGPLQLAGHAIAPAVCYEIAFPGLVRTLAQDSALLLTVSNDTWFGRSIAPDQHLQLARMRALENGRWLIRSTNNGLTAFVGPDGQIAGLAPVDQATELRLEVPLMTGQTPWQQLGLWPVTLLSLLLGLLAYWRPGTRHAFKHHRATP</sequence>
<feature type="transmembrane region" description="Helical" evidence="9">
    <location>
        <begin position="158"/>
        <end position="181"/>
    </location>
</feature>
<keyword evidence="4 9" id="KW-0808">Transferase</keyword>
<evidence type="ECO:0000256" key="6">
    <source>
        <dbReference type="ARBA" id="ARBA00022989"/>
    </source>
</evidence>
<dbReference type="PANTHER" id="PTHR38686:SF1">
    <property type="entry name" value="APOLIPOPROTEIN N-ACYLTRANSFERASE"/>
    <property type="match status" value="1"/>
</dbReference>
<feature type="transmembrane region" description="Helical" evidence="9">
    <location>
        <begin position="86"/>
        <end position="108"/>
    </location>
</feature>
<organism evidence="11 12">
    <name type="scientific">Marinobacterium marinum</name>
    <dbReference type="NCBI Taxonomy" id="2756129"/>
    <lineage>
        <taxon>Bacteria</taxon>
        <taxon>Pseudomonadati</taxon>
        <taxon>Pseudomonadota</taxon>
        <taxon>Gammaproteobacteria</taxon>
        <taxon>Oceanospirillales</taxon>
        <taxon>Oceanospirillaceae</taxon>
        <taxon>Marinobacterium</taxon>
    </lineage>
</organism>
<feature type="transmembrane region" description="Helical" evidence="9">
    <location>
        <begin position="52"/>
        <end position="74"/>
    </location>
</feature>
<dbReference type="HAMAP" id="MF_01148">
    <property type="entry name" value="Lnt"/>
    <property type="match status" value="1"/>
</dbReference>
<dbReference type="Gene3D" id="3.60.110.10">
    <property type="entry name" value="Carbon-nitrogen hydrolase"/>
    <property type="match status" value="1"/>
</dbReference>
<dbReference type="RefSeq" id="WP_181741293.1">
    <property type="nucleotide sequence ID" value="NZ_JACEMT010000053.1"/>
</dbReference>
<evidence type="ECO:0000256" key="4">
    <source>
        <dbReference type="ARBA" id="ARBA00022679"/>
    </source>
</evidence>
<keyword evidence="8 9" id="KW-0012">Acyltransferase</keyword>
<dbReference type="PROSITE" id="PS50263">
    <property type="entry name" value="CN_HYDROLASE"/>
    <property type="match status" value="1"/>
</dbReference>
<dbReference type="InterPro" id="IPR003010">
    <property type="entry name" value="C-N_Hydrolase"/>
</dbReference>
<feature type="transmembrane region" description="Helical" evidence="9">
    <location>
        <begin position="30"/>
        <end position="45"/>
    </location>
</feature>
<comment type="pathway">
    <text evidence="9">Protein modification; lipoprotein biosynthesis (N-acyl transfer).</text>
</comment>
<evidence type="ECO:0000313" key="12">
    <source>
        <dbReference type="Proteomes" id="UP000538931"/>
    </source>
</evidence>
<feature type="transmembrane region" description="Helical" evidence="9">
    <location>
        <begin position="188"/>
        <end position="207"/>
    </location>
</feature>
<comment type="function">
    <text evidence="9">Catalyzes the phospholipid dependent N-acylation of the N-terminal cysteine of apolipoprotein, the last step in lipoprotein maturation.</text>
</comment>
<evidence type="ECO:0000256" key="2">
    <source>
        <dbReference type="ARBA" id="ARBA00010065"/>
    </source>
</evidence>
<dbReference type="Pfam" id="PF00795">
    <property type="entry name" value="CN_hydrolase"/>
    <property type="match status" value="1"/>
</dbReference>
<keyword evidence="6 9" id="KW-1133">Transmembrane helix</keyword>
<dbReference type="GO" id="GO:0016410">
    <property type="term" value="F:N-acyltransferase activity"/>
    <property type="evidence" value="ECO:0007669"/>
    <property type="project" value="UniProtKB-UniRule"/>
</dbReference>
<evidence type="ECO:0000256" key="8">
    <source>
        <dbReference type="ARBA" id="ARBA00023315"/>
    </source>
</evidence>
<dbReference type="SUPFAM" id="SSF56317">
    <property type="entry name" value="Carbon-nitrogen hydrolase"/>
    <property type="match status" value="1"/>
</dbReference>
<dbReference type="NCBIfam" id="TIGR00546">
    <property type="entry name" value="lnt"/>
    <property type="match status" value="1"/>
</dbReference>
<feature type="transmembrane region" description="Helical" evidence="9">
    <location>
        <begin position="473"/>
        <end position="491"/>
    </location>
</feature>
<reference evidence="11 12" key="1">
    <citation type="submission" date="2020-07" db="EMBL/GenBank/DDBJ databases">
        <title>Bacterium isolated from marien macroalgae.</title>
        <authorList>
            <person name="Zhu K."/>
            <person name="Lu D."/>
            <person name="Du Z."/>
        </authorList>
    </citation>
    <scope>NUCLEOTIDE SEQUENCE [LARGE SCALE GENOMIC DNA]</scope>
    <source>
        <strain evidence="11 12">3-1745</strain>
    </source>
</reference>
<dbReference type="AlphaFoldDB" id="A0A7W1X091"/>
<evidence type="ECO:0000256" key="7">
    <source>
        <dbReference type="ARBA" id="ARBA00023136"/>
    </source>
</evidence>
<dbReference type="InterPro" id="IPR045378">
    <property type="entry name" value="LNT_N"/>
</dbReference>
<feature type="transmembrane region" description="Helical" evidence="9">
    <location>
        <begin position="120"/>
        <end position="146"/>
    </location>
</feature>
<accession>A0A7W1X091</accession>
<evidence type="ECO:0000256" key="3">
    <source>
        <dbReference type="ARBA" id="ARBA00022475"/>
    </source>
</evidence>
<dbReference type="GO" id="GO:0005886">
    <property type="term" value="C:plasma membrane"/>
    <property type="evidence" value="ECO:0007669"/>
    <property type="project" value="UniProtKB-SubCell"/>
</dbReference>
<evidence type="ECO:0000256" key="9">
    <source>
        <dbReference type="HAMAP-Rule" id="MF_01148"/>
    </source>
</evidence>
<dbReference type="Proteomes" id="UP000538931">
    <property type="component" value="Unassembled WGS sequence"/>
</dbReference>
<dbReference type="GO" id="GO:0042158">
    <property type="term" value="P:lipoprotein biosynthetic process"/>
    <property type="evidence" value="ECO:0007669"/>
    <property type="project" value="UniProtKB-UniRule"/>
</dbReference>
<feature type="domain" description="CN hydrolase" evidence="10">
    <location>
        <begin position="221"/>
        <end position="463"/>
    </location>
</feature>
<dbReference type="UniPathway" id="UPA00666"/>
<proteinExistence type="inferred from homology"/>
<dbReference type="EMBL" id="JACEMT010000053">
    <property type="protein sequence ID" value="MBA4503469.1"/>
    <property type="molecule type" value="Genomic_DNA"/>
</dbReference>
<name>A0A7W1X091_9GAMM</name>
<comment type="subcellular location">
    <subcellularLocation>
        <location evidence="1 9">Cell membrane</location>
        <topology evidence="1 9">Multi-pass membrane protein</topology>
    </subcellularLocation>
</comment>
<dbReference type="InterPro" id="IPR004563">
    <property type="entry name" value="Apolipo_AcylTrfase"/>
</dbReference>
<evidence type="ECO:0000313" key="11">
    <source>
        <dbReference type="EMBL" id="MBA4503469.1"/>
    </source>
</evidence>
<protein>
    <recommendedName>
        <fullName evidence="9">Apolipoprotein N-acyltransferase</fullName>
        <shortName evidence="9">ALP N-acyltransferase</shortName>
        <ecNumber evidence="9">2.3.1.269</ecNumber>
    </recommendedName>
</protein>
<keyword evidence="11" id="KW-0449">Lipoprotein</keyword>
<keyword evidence="7 9" id="KW-0472">Membrane</keyword>
<dbReference type="EC" id="2.3.1.269" evidence="9"/>
<gene>
    <name evidence="9 11" type="primary">lnt</name>
    <name evidence="11" type="ORF">H1S06_14005</name>
</gene>
<dbReference type="Pfam" id="PF20154">
    <property type="entry name" value="LNT_N"/>
    <property type="match status" value="1"/>
</dbReference>
<evidence type="ECO:0000256" key="1">
    <source>
        <dbReference type="ARBA" id="ARBA00004651"/>
    </source>
</evidence>
<comment type="catalytic activity">
    <reaction evidence="9">
        <text>N-terminal S-1,2-diacyl-sn-glyceryl-L-cysteinyl-[lipoprotein] + a glycerophospholipid = N-acyl-S-1,2-diacyl-sn-glyceryl-L-cysteinyl-[lipoprotein] + a 2-acyl-sn-glycero-3-phospholipid + H(+)</text>
        <dbReference type="Rhea" id="RHEA:48228"/>
        <dbReference type="Rhea" id="RHEA-COMP:14681"/>
        <dbReference type="Rhea" id="RHEA-COMP:14684"/>
        <dbReference type="ChEBI" id="CHEBI:15378"/>
        <dbReference type="ChEBI" id="CHEBI:136912"/>
        <dbReference type="ChEBI" id="CHEBI:140656"/>
        <dbReference type="ChEBI" id="CHEBI:140657"/>
        <dbReference type="ChEBI" id="CHEBI:140660"/>
        <dbReference type="EC" id="2.3.1.269"/>
    </reaction>
</comment>
<keyword evidence="12" id="KW-1185">Reference proteome</keyword>
<dbReference type="CDD" id="cd07571">
    <property type="entry name" value="ALP_N-acyl_transferase"/>
    <property type="match status" value="1"/>
</dbReference>
<evidence type="ECO:0000256" key="5">
    <source>
        <dbReference type="ARBA" id="ARBA00022692"/>
    </source>
</evidence>